<reference evidence="2" key="2">
    <citation type="submission" date="2017-07" db="EMBL/GenBank/DDBJ databases">
        <authorList>
            <person name="Sun Z.S."/>
            <person name="Albrecht U."/>
            <person name="Echele G."/>
            <person name="Lee C.C."/>
        </authorList>
    </citation>
    <scope>NUCLEOTIDE SEQUENCE</scope>
    <source>
        <strain evidence="1">CNCM I 4546</strain>
        <strain evidence="2">CNCM I 4573</strain>
    </source>
</reference>
<dbReference type="Proteomes" id="UP000251281">
    <property type="component" value="Unassembled WGS sequence"/>
</dbReference>
<comment type="caution">
    <text evidence="2">The sequence shown here is derived from an EMBL/GenBank/DDBJ whole genome shotgun (WGS) entry which is preliminary data.</text>
</comment>
<evidence type="ECO:0000313" key="4">
    <source>
        <dbReference type="Proteomes" id="UP000219901"/>
    </source>
</evidence>
<proteinExistence type="predicted"/>
<name>A0A2A7A9H2_9FIRM</name>
<organism evidence="2 5">
    <name type="scientific">Faecalibacterium prausnitzii</name>
    <dbReference type="NCBI Taxonomy" id="853"/>
    <lineage>
        <taxon>Bacteria</taxon>
        <taxon>Bacillati</taxon>
        <taxon>Bacillota</taxon>
        <taxon>Clostridia</taxon>
        <taxon>Eubacteriales</taxon>
        <taxon>Oscillospiraceae</taxon>
        <taxon>Faecalibacterium</taxon>
    </lineage>
</organism>
<dbReference type="Proteomes" id="UP000220157">
    <property type="component" value="Unassembled WGS sequence"/>
</dbReference>
<protein>
    <submittedName>
        <fullName evidence="2">Uncharacterized protein</fullName>
    </submittedName>
</protein>
<evidence type="ECO:0000313" key="1">
    <source>
        <dbReference type="EMBL" id="PDX73105.1"/>
    </source>
</evidence>
<dbReference type="EMBL" id="NMTW01000029">
    <property type="protein sequence ID" value="PDX75797.1"/>
    <property type="molecule type" value="Genomic_DNA"/>
</dbReference>
<gene>
    <name evidence="3" type="ORF">C4N24_10405</name>
    <name evidence="1" type="ORF">CGS55_04935</name>
    <name evidence="2" type="ORF">CGS56_05945</name>
</gene>
<reference evidence="4 5" key="1">
    <citation type="journal article" date="2017" name="Front. Microbiol.">
        <title>New Insights into the Diversity of the Genus Faecalibacterium.</title>
        <authorList>
            <person name="Benevides L."/>
            <person name="Burman S."/>
            <person name="Martin R."/>
            <person name="Robert V."/>
            <person name="Thomas M."/>
            <person name="Miquel S."/>
            <person name="Chain F."/>
            <person name="Sokol H."/>
            <person name="Bermudez-Humaran L.G."/>
            <person name="Morrison M."/>
            <person name="Langella P."/>
            <person name="Azevedo V.A."/>
            <person name="Chatel J.M."/>
            <person name="Soares S."/>
        </authorList>
    </citation>
    <scope>NUCLEOTIDE SEQUENCE [LARGE SCALE GENOMIC DNA]</scope>
    <source>
        <strain evidence="1 4">CNCM I 4546</strain>
        <strain evidence="2 5">CNCM I 4573</strain>
    </source>
</reference>
<evidence type="ECO:0000313" key="2">
    <source>
        <dbReference type="EMBL" id="PDX75797.1"/>
    </source>
</evidence>
<dbReference type="Proteomes" id="UP000219901">
    <property type="component" value="Unassembled WGS sequence"/>
</dbReference>
<evidence type="ECO:0000313" key="5">
    <source>
        <dbReference type="Proteomes" id="UP000220157"/>
    </source>
</evidence>
<accession>A0A2A7A9H2</accession>
<sequence>MVRTPHKGETAQNDAMQILLSIIIHKSFPKAINGMFCLQKRNKFHKQTFPYKVNSRSPAGMQTVKNKAGREKTDILIKL</sequence>
<reference evidence="3 6" key="3">
    <citation type="submission" date="2018-02" db="EMBL/GenBank/DDBJ databases">
        <title>Complete genome sequencing of Faecalibacterium prausnitzii strains isolated from the human gut.</title>
        <authorList>
            <person name="Fitzgerald B.C."/>
            <person name="Shkoporov A.N."/>
            <person name="Ross P.R."/>
            <person name="Hill C."/>
        </authorList>
    </citation>
    <scope>NUCLEOTIDE SEQUENCE [LARGE SCALE GENOMIC DNA]</scope>
    <source>
        <strain evidence="3 6">APC923/51-1</strain>
    </source>
</reference>
<dbReference type="EMBL" id="NMTV01000034">
    <property type="protein sequence ID" value="PDX73105.1"/>
    <property type="molecule type" value="Genomic_DNA"/>
</dbReference>
<evidence type="ECO:0000313" key="3">
    <source>
        <dbReference type="EMBL" id="RAW56519.1"/>
    </source>
</evidence>
<dbReference type="EMBL" id="PRLD01000010">
    <property type="protein sequence ID" value="RAW56519.1"/>
    <property type="molecule type" value="Genomic_DNA"/>
</dbReference>
<dbReference type="AlphaFoldDB" id="A0A2A7A9H2"/>
<evidence type="ECO:0000313" key="6">
    <source>
        <dbReference type="Proteomes" id="UP000251281"/>
    </source>
</evidence>